<sequence>MGFTGIHSPLYLIWRPGMSSSCNRVVIELPSECGLTPRTSSGLEHVVLFAECFTGGDYCRKQEQKLAQEALLSQRK</sequence>
<dbReference type="EMBL" id="LSRQ01000069">
    <property type="protein sequence ID" value="OAY85641.1"/>
    <property type="molecule type" value="Genomic_DNA"/>
</dbReference>
<proteinExistence type="predicted"/>
<comment type="caution">
    <text evidence="1">The sequence shown here is derived from an EMBL/GenBank/DDBJ whole genome shotgun (WGS) entry which is preliminary data.</text>
</comment>
<dbReference type="Proteomes" id="UP000092600">
    <property type="component" value="Unassembled WGS sequence"/>
</dbReference>
<organism evidence="1 2">
    <name type="scientific">Ananas comosus</name>
    <name type="common">Pineapple</name>
    <name type="synonym">Ananas ananas</name>
    <dbReference type="NCBI Taxonomy" id="4615"/>
    <lineage>
        <taxon>Eukaryota</taxon>
        <taxon>Viridiplantae</taxon>
        <taxon>Streptophyta</taxon>
        <taxon>Embryophyta</taxon>
        <taxon>Tracheophyta</taxon>
        <taxon>Spermatophyta</taxon>
        <taxon>Magnoliopsida</taxon>
        <taxon>Liliopsida</taxon>
        <taxon>Poales</taxon>
        <taxon>Bromeliaceae</taxon>
        <taxon>Bromelioideae</taxon>
        <taxon>Ananas</taxon>
    </lineage>
</organism>
<dbReference type="AlphaFoldDB" id="A0A199W8S7"/>
<evidence type="ECO:0000313" key="1">
    <source>
        <dbReference type="EMBL" id="OAY85641.1"/>
    </source>
</evidence>
<accession>A0A199W8S7</accession>
<protein>
    <submittedName>
        <fullName evidence="1">Uncharacterized protein</fullName>
    </submittedName>
</protein>
<reference evidence="1 2" key="1">
    <citation type="journal article" date="2016" name="DNA Res.">
        <title>The draft genome of MD-2 pineapple using hybrid error correction of long reads.</title>
        <authorList>
            <person name="Redwan R.M."/>
            <person name="Saidin A."/>
            <person name="Kumar S.V."/>
        </authorList>
    </citation>
    <scope>NUCLEOTIDE SEQUENCE [LARGE SCALE GENOMIC DNA]</scope>
    <source>
        <strain evidence="2">cv. MD2</strain>
        <tissue evidence="1">Leaf</tissue>
    </source>
</reference>
<gene>
    <name evidence="1" type="ORF">ACMD2_14479</name>
</gene>
<name>A0A199W8S7_ANACO</name>
<evidence type="ECO:0000313" key="2">
    <source>
        <dbReference type="Proteomes" id="UP000092600"/>
    </source>
</evidence>